<dbReference type="Pfam" id="PF20435">
    <property type="entry name" value="ASY3-like"/>
    <property type="match status" value="1"/>
</dbReference>
<evidence type="ECO:0000313" key="4">
    <source>
        <dbReference type="EMBL" id="KAF8389601.1"/>
    </source>
</evidence>
<evidence type="ECO:0000256" key="2">
    <source>
        <dbReference type="SAM" id="MobiDB-lite"/>
    </source>
</evidence>
<evidence type="ECO:0000313" key="5">
    <source>
        <dbReference type="Proteomes" id="UP000655225"/>
    </source>
</evidence>
<protein>
    <recommendedName>
        <fullName evidence="3">Meiosis-specific protein ASY3-like coiled-coil domain-containing protein</fullName>
    </recommendedName>
</protein>
<feature type="region of interest" description="Disordered" evidence="2">
    <location>
        <begin position="1"/>
        <end position="33"/>
    </location>
</feature>
<accession>A0A834YPX7</accession>
<keyword evidence="5" id="KW-1185">Reference proteome</keyword>
<dbReference type="PANTHER" id="PTHR36027">
    <property type="entry name" value="MEIOSIS-SPECIFIC PROTEIN ASY3"/>
    <property type="match status" value="1"/>
</dbReference>
<sequence>MKIYQKMSYTGGTKSFAPHKDEETRSRTDGSIPTQADLFILTHTKKDGKAVDDSSEEITDETCDSIGDDIYIQVMGPERHGRVCGYGLGPTPTSVFGSTSSQFSAQYRGMHTQLDDMRQQMEGLKTKHSEEMQMQREENQRQLEEMQVLQRVQEEMQRKQGEMMEMGVLADILEPIMGKGLIPGDLTLGSRGEEDQMSNCQSFGSNYHPCSQSRKISIGVVVDTSAILRSGPIKDDKTALPNSGKLAASGGKLIKDKDKGSGVIASEQQKQTEFPK</sequence>
<dbReference type="OrthoDB" id="1297232at2759"/>
<comment type="caution">
    <text evidence="4">The sequence shown here is derived from an EMBL/GenBank/DDBJ whole genome shotgun (WGS) entry which is preliminary data.</text>
</comment>
<feature type="coiled-coil region" evidence="1">
    <location>
        <begin position="107"/>
        <end position="159"/>
    </location>
</feature>
<dbReference type="InterPro" id="IPR037731">
    <property type="entry name" value="ASY3-like"/>
</dbReference>
<dbReference type="Pfam" id="PF03004">
    <property type="entry name" value="Transposase_24"/>
    <property type="match status" value="1"/>
</dbReference>
<feature type="region of interest" description="Disordered" evidence="2">
    <location>
        <begin position="232"/>
        <end position="276"/>
    </location>
</feature>
<dbReference type="EMBL" id="JABCRI010000018">
    <property type="protein sequence ID" value="KAF8389601.1"/>
    <property type="molecule type" value="Genomic_DNA"/>
</dbReference>
<keyword evidence="1" id="KW-0175">Coiled coil</keyword>
<dbReference type="AlphaFoldDB" id="A0A834YPX7"/>
<evidence type="ECO:0000256" key="1">
    <source>
        <dbReference type="SAM" id="Coils"/>
    </source>
</evidence>
<gene>
    <name evidence="4" type="ORF">HHK36_024120</name>
</gene>
<feature type="compositionally biased region" description="Polar residues" evidence="2">
    <location>
        <begin position="266"/>
        <end position="276"/>
    </location>
</feature>
<evidence type="ECO:0000259" key="3">
    <source>
        <dbReference type="Pfam" id="PF20435"/>
    </source>
</evidence>
<dbReference type="InterPro" id="IPR046845">
    <property type="entry name" value="ASY3-like_CC"/>
</dbReference>
<dbReference type="Proteomes" id="UP000655225">
    <property type="component" value="Unassembled WGS sequence"/>
</dbReference>
<dbReference type="PANTHER" id="PTHR36027:SF1">
    <property type="entry name" value="MEIOSIS-SPECIFIC PROTEIN ASY3"/>
    <property type="match status" value="1"/>
</dbReference>
<proteinExistence type="predicted"/>
<dbReference type="InterPro" id="IPR004252">
    <property type="entry name" value="Probable_transposase_24"/>
</dbReference>
<dbReference type="GO" id="GO:0051321">
    <property type="term" value="P:meiotic cell cycle"/>
    <property type="evidence" value="ECO:0007669"/>
    <property type="project" value="InterPro"/>
</dbReference>
<feature type="domain" description="Meiosis-specific protein ASY3-like coiled-coil" evidence="3">
    <location>
        <begin position="197"/>
        <end position="268"/>
    </location>
</feature>
<reference evidence="4 5" key="1">
    <citation type="submission" date="2020-04" db="EMBL/GenBank/DDBJ databases">
        <title>Plant Genome Project.</title>
        <authorList>
            <person name="Zhang R.-G."/>
        </authorList>
    </citation>
    <scope>NUCLEOTIDE SEQUENCE [LARGE SCALE GENOMIC DNA]</scope>
    <source>
        <strain evidence="4">YNK0</strain>
        <tissue evidence="4">Leaf</tissue>
    </source>
</reference>
<feature type="compositionally biased region" description="Basic and acidic residues" evidence="2">
    <location>
        <begin position="18"/>
        <end position="28"/>
    </location>
</feature>
<organism evidence="4 5">
    <name type="scientific">Tetracentron sinense</name>
    <name type="common">Spur-leaf</name>
    <dbReference type="NCBI Taxonomy" id="13715"/>
    <lineage>
        <taxon>Eukaryota</taxon>
        <taxon>Viridiplantae</taxon>
        <taxon>Streptophyta</taxon>
        <taxon>Embryophyta</taxon>
        <taxon>Tracheophyta</taxon>
        <taxon>Spermatophyta</taxon>
        <taxon>Magnoliopsida</taxon>
        <taxon>Trochodendrales</taxon>
        <taxon>Trochodendraceae</taxon>
        <taxon>Tetracentron</taxon>
    </lineage>
</organism>
<name>A0A834YPX7_TETSI</name>